<dbReference type="Pfam" id="PF14543">
    <property type="entry name" value="TAXi_N"/>
    <property type="match status" value="1"/>
</dbReference>
<keyword evidence="2" id="KW-0645">Protease</keyword>
<reference evidence="9" key="1">
    <citation type="journal article" date="2013" name="Nat. Commun.">
        <title>Whole-genome sequencing of Oryza brachyantha reveals mechanisms underlying Oryza genome evolution.</title>
        <authorList>
            <person name="Chen J."/>
            <person name="Huang Q."/>
            <person name="Gao D."/>
            <person name="Wang J."/>
            <person name="Lang Y."/>
            <person name="Liu T."/>
            <person name="Li B."/>
            <person name="Bai Z."/>
            <person name="Luis Goicoechea J."/>
            <person name="Liang C."/>
            <person name="Chen C."/>
            <person name="Zhang W."/>
            <person name="Sun S."/>
            <person name="Liao Y."/>
            <person name="Zhang X."/>
            <person name="Yang L."/>
            <person name="Song C."/>
            <person name="Wang M."/>
            <person name="Shi J."/>
            <person name="Liu G."/>
            <person name="Liu J."/>
            <person name="Zhou H."/>
            <person name="Zhou W."/>
            <person name="Yu Q."/>
            <person name="An N."/>
            <person name="Chen Y."/>
            <person name="Cai Q."/>
            <person name="Wang B."/>
            <person name="Liu B."/>
            <person name="Min J."/>
            <person name="Huang Y."/>
            <person name="Wu H."/>
            <person name="Li Z."/>
            <person name="Zhang Y."/>
            <person name="Yin Y."/>
            <person name="Song W."/>
            <person name="Jiang J."/>
            <person name="Jackson S.A."/>
            <person name="Wing R.A."/>
            <person name="Wang J."/>
            <person name="Chen M."/>
        </authorList>
    </citation>
    <scope>NUCLEOTIDE SEQUENCE [LARGE SCALE GENOMIC DNA]</scope>
    <source>
        <strain evidence="9">cv. IRGC 101232</strain>
    </source>
</reference>
<keyword evidence="4" id="KW-0378">Hydrolase</keyword>
<dbReference type="AlphaFoldDB" id="J3LWT7"/>
<feature type="chain" id="PRO_5003772828" description="Peptidase A1 domain-containing protein" evidence="7">
    <location>
        <begin position="26"/>
        <end position="486"/>
    </location>
</feature>
<keyword evidence="10" id="KW-1185">Reference proteome</keyword>
<reference evidence="9" key="2">
    <citation type="submission" date="2013-04" db="UniProtKB">
        <authorList>
            <consortium name="EnsemblPlants"/>
        </authorList>
    </citation>
    <scope>IDENTIFICATION</scope>
</reference>
<dbReference type="Proteomes" id="UP000006038">
    <property type="component" value="Chromosome 4"/>
</dbReference>
<dbReference type="eggNOG" id="KOG1339">
    <property type="taxonomic scope" value="Eukaryota"/>
</dbReference>
<evidence type="ECO:0000256" key="3">
    <source>
        <dbReference type="ARBA" id="ARBA00022750"/>
    </source>
</evidence>
<dbReference type="PROSITE" id="PS51767">
    <property type="entry name" value="PEPTIDASE_A1"/>
    <property type="match status" value="1"/>
</dbReference>
<evidence type="ECO:0000256" key="5">
    <source>
        <dbReference type="ARBA" id="ARBA00023180"/>
    </source>
</evidence>
<protein>
    <recommendedName>
        <fullName evidence="8">Peptidase A1 domain-containing protein</fullName>
    </recommendedName>
</protein>
<dbReference type="SUPFAM" id="SSF50630">
    <property type="entry name" value="Acid proteases"/>
    <property type="match status" value="1"/>
</dbReference>
<dbReference type="InterPro" id="IPR021109">
    <property type="entry name" value="Peptidase_aspartic_dom_sf"/>
</dbReference>
<feature type="domain" description="Peptidase A1" evidence="8">
    <location>
        <begin position="80"/>
        <end position="435"/>
    </location>
</feature>
<feature type="active site" evidence="6">
    <location>
        <position position="98"/>
    </location>
</feature>
<proteinExistence type="inferred from homology"/>
<comment type="similarity">
    <text evidence="1">Belongs to the peptidase A1 family.</text>
</comment>
<evidence type="ECO:0000313" key="10">
    <source>
        <dbReference type="Proteomes" id="UP000006038"/>
    </source>
</evidence>
<dbReference type="OMA" id="NEVYHLV"/>
<dbReference type="InterPro" id="IPR032799">
    <property type="entry name" value="TAXi_C"/>
</dbReference>
<dbReference type="CDD" id="cd05476">
    <property type="entry name" value="pepsin_A_like_plant"/>
    <property type="match status" value="1"/>
</dbReference>
<dbReference type="InterPro" id="IPR033121">
    <property type="entry name" value="PEPTIDASE_A1"/>
</dbReference>
<dbReference type="InterPro" id="IPR032861">
    <property type="entry name" value="TAXi_N"/>
</dbReference>
<feature type="signal peptide" evidence="7">
    <location>
        <begin position="1"/>
        <end position="25"/>
    </location>
</feature>
<evidence type="ECO:0000256" key="7">
    <source>
        <dbReference type="SAM" id="SignalP"/>
    </source>
</evidence>
<name>J3LWT7_ORYBR</name>
<dbReference type="PANTHER" id="PTHR13683:SF768">
    <property type="entry name" value="EUKARYOTIC ASPARTYL PROTEASE FAMILY PROTEIN"/>
    <property type="match status" value="1"/>
</dbReference>
<dbReference type="PANTHER" id="PTHR13683">
    <property type="entry name" value="ASPARTYL PROTEASES"/>
    <property type="match status" value="1"/>
</dbReference>
<organism evidence="9">
    <name type="scientific">Oryza brachyantha</name>
    <name type="common">malo sina</name>
    <dbReference type="NCBI Taxonomy" id="4533"/>
    <lineage>
        <taxon>Eukaryota</taxon>
        <taxon>Viridiplantae</taxon>
        <taxon>Streptophyta</taxon>
        <taxon>Embryophyta</taxon>
        <taxon>Tracheophyta</taxon>
        <taxon>Spermatophyta</taxon>
        <taxon>Magnoliopsida</taxon>
        <taxon>Liliopsida</taxon>
        <taxon>Poales</taxon>
        <taxon>Poaceae</taxon>
        <taxon>BOP clade</taxon>
        <taxon>Oryzoideae</taxon>
        <taxon>Oryzeae</taxon>
        <taxon>Oryzinae</taxon>
        <taxon>Oryza</taxon>
    </lineage>
</organism>
<dbReference type="EnsemblPlants" id="OB04G16120.1">
    <property type="protein sequence ID" value="OB04G16120.1"/>
    <property type="gene ID" value="OB04G16120"/>
</dbReference>
<dbReference type="InterPro" id="IPR034161">
    <property type="entry name" value="Pepsin-like_plant"/>
</dbReference>
<evidence type="ECO:0000256" key="4">
    <source>
        <dbReference type="ARBA" id="ARBA00022801"/>
    </source>
</evidence>
<accession>J3LWT7</accession>
<dbReference type="GO" id="GO:0004190">
    <property type="term" value="F:aspartic-type endopeptidase activity"/>
    <property type="evidence" value="ECO:0007669"/>
    <property type="project" value="UniProtKB-KW"/>
</dbReference>
<keyword evidence="5" id="KW-0325">Glycoprotein</keyword>
<keyword evidence="3" id="KW-0064">Aspartyl protease</keyword>
<evidence type="ECO:0000259" key="8">
    <source>
        <dbReference type="PROSITE" id="PS51767"/>
    </source>
</evidence>
<evidence type="ECO:0000256" key="6">
    <source>
        <dbReference type="PIRSR" id="PIRSR601461-1"/>
    </source>
</evidence>
<dbReference type="PRINTS" id="PR00792">
    <property type="entry name" value="PEPSIN"/>
</dbReference>
<evidence type="ECO:0000256" key="2">
    <source>
        <dbReference type="ARBA" id="ARBA00022670"/>
    </source>
</evidence>
<dbReference type="Gramene" id="OB04G16120.1">
    <property type="protein sequence ID" value="OB04G16120.1"/>
    <property type="gene ID" value="OB04G16120"/>
</dbReference>
<sequence length="486" mass="53137">MAHLMFLAAKLLALVLASFVHGTMANGVLEVRRKFPIIGRGGKSSDIGVLQTHDRSRHCRRLEAADLPLGGVGADGSGIYYTEIGIGAPAMQYYVQVDTGSSSFWVNGISCRQCPRESSVVSKLTLYDPLESVTSRAVQCDDVFCTSKQSAVQPNCSRSSKCPYYFSYGDGGATAGWFYKDLMHYRQLSGNNGQTQPTNASVIFGCAAQNSGSLNITELAVDGIIGFSNSNNTLLSQLAAAGKTKKIFSHCLDSRNGGGIFAIGEVVEPKVKTTPLANNQSKYHLVNLTSIDVDNTALQIPANIFGTTDSKGTMVDSGTALAYLPGIVYSELMLAIFAKHKNITLRNVDDLECFEYLNSTNDGFPNITFKFQGDLTLDVYPYDYLFEFEDNQYCVGFQDASRNVGMGEDGVVLGEMVISDKLVIYDMENHVIGWTEYNCSSSIKIKDEETGATYTVNANNISSGWIYQWQMHWIMPLVIMVSSYLV</sequence>
<feature type="active site" evidence="6">
    <location>
        <position position="316"/>
    </location>
</feature>
<dbReference type="Pfam" id="PF14541">
    <property type="entry name" value="TAXi_C"/>
    <property type="match status" value="1"/>
</dbReference>
<dbReference type="GO" id="GO:0006508">
    <property type="term" value="P:proteolysis"/>
    <property type="evidence" value="ECO:0007669"/>
    <property type="project" value="UniProtKB-KW"/>
</dbReference>
<evidence type="ECO:0000256" key="1">
    <source>
        <dbReference type="ARBA" id="ARBA00007447"/>
    </source>
</evidence>
<dbReference type="InterPro" id="IPR001461">
    <property type="entry name" value="Aspartic_peptidase_A1"/>
</dbReference>
<keyword evidence="7" id="KW-0732">Signal</keyword>
<dbReference type="HOGENOM" id="CLU_005738_7_0_1"/>
<evidence type="ECO:0000313" key="9">
    <source>
        <dbReference type="EnsemblPlants" id="OB04G16120.1"/>
    </source>
</evidence>
<dbReference type="Gene3D" id="2.40.70.10">
    <property type="entry name" value="Acid Proteases"/>
    <property type="match status" value="2"/>
</dbReference>